<proteinExistence type="inferred from homology"/>
<comment type="similarity">
    <text evidence="1">Belongs to the RutC family.</text>
</comment>
<dbReference type="SUPFAM" id="SSF55298">
    <property type="entry name" value="YjgF-like"/>
    <property type="match status" value="1"/>
</dbReference>
<dbReference type="GO" id="GO:0005829">
    <property type="term" value="C:cytosol"/>
    <property type="evidence" value="ECO:0007669"/>
    <property type="project" value="TreeGrafter"/>
</dbReference>
<sequence>MTAHRSNPAALHGAPGFTSQIVRATGPLAFISGQVSQRVDGTWAGIGSHREQAEQIARNIDVTLDELGLSRDAIVKETVYVVDYDPALLLDVVGPLRDGRSEPPASTLIGVHALFAPEALMEVELVVDLEP</sequence>
<dbReference type="Gene3D" id="3.30.1330.40">
    <property type="entry name" value="RutC-like"/>
    <property type="match status" value="1"/>
</dbReference>
<organism evidence="2 3">
    <name type="scientific">Microbacterium saperdae</name>
    <dbReference type="NCBI Taxonomy" id="69368"/>
    <lineage>
        <taxon>Bacteria</taxon>
        <taxon>Bacillati</taxon>
        <taxon>Actinomycetota</taxon>
        <taxon>Actinomycetes</taxon>
        <taxon>Micrococcales</taxon>
        <taxon>Microbacteriaceae</taxon>
        <taxon>Microbacterium</taxon>
    </lineage>
</organism>
<gene>
    <name evidence="2" type="ORF">FB560_1293</name>
</gene>
<dbReference type="PANTHER" id="PTHR11803">
    <property type="entry name" value="2-IMINOBUTANOATE/2-IMINOPROPANOATE DEAMINASE RIDA"/>
    <property type="match status" value="1"/>
</dbReference>
<protein>
    <submittedName>
        <fullName evidence="2">Enamine deaminase RidA (YjgF/YER057c/UK114 family)</fullName>
    </submittedName>
</protein>
<evidence type="ECO:0000313" key="2">
    <source>
        <dbReference type="EMBL" id="TQL85662.1"/>
    </source>
</evidence>
<dbReference type="EMBL" id="VFOX01000001">
    <property type="protein sequence ID" value="TQL85662.1"/>
    <property type="molecule type" value="Genomic_DNA"/>
</dbReference>
<keyword evidence="3" id="KW-1185">Reference proteome</keyword>
<name>A0A543BLG5_9MICO</name>
<evidence type="ECO:0000313" key="3">
    <source>
        <dbReference type="Proteomes" id="UP000317209"/>
    </source>
</evidence>
<evidence type="ECO:0000256" key="1">
    <source>
        <dbReference type="ARBA" id="ARBA00010552"/>
    </source>
</evidence>
<dbReference type="AlphaFoldDB" id="A0A543BLG5"/>
<dbReference type="CDD" id="cd00448">
    <property type="entry name" value="YjgF_YER057c_UK114_family"/>
    <property type="match status" value="1"/>
</dbReference>
<dbReference type="GO" id="GO:0019239">
    <property type="term" value="F:deaminase activity"/>
    <property type="evidence" value="ECO:0007669"/>
    <property type="project" value="TreeGrafter"/>
</dbReference>
<dbReference type="Proteomes" id="UP000317209">
    <property type="component" value="Unassembled WGS sequence"/>
</dbReference>
<dbReference type="InterPro" id="IPR035959">
    <property type="entry name" value="RutC-like_sf"/>
</dbReference>
<comment type="caution">
    <text evidence="2">The sequence shown here is derived from an EMBL/GenBank/DDBJ whole genome shotgun (WGS) entry which is preliminary data.</text>
</comment>
<dbReference type="OrthoDB" id="3212792at2"/>
<dbReference type="InterPro" id="IPR006175">
    <property type="entry name" value="YjgF/YER057c/UK114"/>
</dbReference>
<reference evidence="2 3" key="1">
    <citation type="submission" date="2019-06" db="EMBL/GenBank/DDBJ databases">
        <title>Sequencing the genomes of 1000 actinobacteria strains.</title>
        <authorList>
            <person name="Klenk H.-P."/>
        </authorList>
    </citation>
    <scope>NUCLEOTIDE SEQUENCE [LARGE SCALE GENOMIC DNA]</scope>
    <source>
        <strain evidence="2 3">DSM 20169</strain>
    </source>
</reference>
<accession>A0A543BLG5</accession>
<dbReference type="PANTHER" id="PTHR11803:SF58">
    <property type="entry name" value="PROTEIN HMF1-RELATED"/>
    <property type="match status" value="1"/>
</dbReference>
<dbReference type="RefSeq" id="WP_141871593.1">
    <property type="nucleotide sequence ID" value="NZ_VFOX01000001.1"/>
</dbReference>
<dbReference type="Pfam" id="PF01042">
    <property type="entry name" value="Ribonuc_L-PSP"/>
    <property type="match status" value="1"/>
</dbReference>